<evidence type="ECO:0000259" key="6">
    <source>
        <dbReference type="PROSITE" id="PS51352"/>
    </source>
</evidence>
<comment type="caution">
    <text evidence="7">The sequence shown here is derived from an EMBL/GenBank/DDBJ whole genome shotgun (WGS) entry which is preliminary data.</text>
</comment>
<evidence type="ECO:0000256" key="4">
    <source>
        <dbReference type="PIRSR" id="PIRSR000303-1"/>
    </source>
</evidence>
<dbReference type="PROSITE" id="PS00460">
    <property type="entry name" value="GLUTATHIONE_PEROXID_1"/>
    <property type="match status" value="1"/>
</dbReference>
<dbReference type="InterPro" id="IPR029759">
    <property type="entry name" value="GPX_AS"/>
</dbReference>
<sequence length="179" mass="19378">MAELSRRAMLAGLPLLIAAAPARQTGHDFRFEAIEGGEINLADWRGKPMLVVNTASFCGFAKQFEALQALHERYGPRGLLVLGVPSNDFNQENADRNAIKDFCESTWGVQFPMTAPVHVKGAAAHPFFAWAAAQPGGAVPRWNFFKFLVGRDGRLLHAFPSATEPDSASMRQALGAALA</sequence>
<evidence type="ECO:0000313" key="7">
    <source>
        <dbReference type="EMBL" id="KAA2214945.1"/>
    </source>
</evidence>
<evidence type="ECO:0000256" key="5">
    <source>
        <dbReference type="RuleBase" id="RU000499"/>
    </source>
</evidence>
<dbReference type="PRINTS" id="PR01011">
    <property type="entry name" value="GLUTPROXDASE"/>
</dbReference>
<dbReference type="GO" id="GO:0004601">
    <property type="term" value="F:peroxidase activity"/>
    <property type="evidence" value="ECO:0007669"/>
    <property type="project" value="UniProtKB-KW"/>
</dbReference>
<keyword evidence="2 5" id="KW-0575">Peroxidase</keyword>
<dbReference type="InterPro" id="IPR013766">
    <property type="entry name" value="Thioredoxin_domain"/>
</dbReference>
<dbReference type="InterPro" id="IPR000889">
    <property type="entry name" value="Glutathione_peroxidase"/>
</dbReference>
<protein>
    <recommendedName>
        <fullName evidence="5">Glutathione peroxidase</fullName>
    </recommendedName>
</protein>
<keyword evidence="3 5" id="KW-0560">Oxidoreductase</keyword>
<feature type="domain" description="Thioredoxin" evidence="6">
    <location>
        <begin position="20"/>
        <end position="179"/>
    </location>
</feature>
<dbReference type="SUPFAM" id="SSF52833">
    <property type="entry name" value="Thioredoxin-like"/>
    <property type="match status" value="1"/>
</dbReference>
<evidence type="ECO:0000313" key="8">
    <source>
        <dbReference type="Proteomes" id="UP000322110"/>
    </source>
</evidence>
<evidence type="ECO:0000256" key="3">
    <source>
        <dbReference type="ARBA" id="ARBA00023002"/>
    </source>
</evidence>
<dbReference type="PANTHER" id="PTHR11592:SF78">
    <property type="entry name" value="GLUTATHIONE PEROXIDASE"/>
    <property type="match status" value="1"/>
</dbReference>
<dbReference type="PANTHER" id="PTHR11592">
    <property type="entry name" value="GLUTATHIONE PEROXIDASE"/>
    <property type="match status" value="1"/>
</dbReference>
<name>A0A5B2TLQ6_9PROT</name>
<dbReference type="PIRSF" id="PIRSF000303">
    <property type="entry name" value="Glutathion_perox"/>
    <property type="match status" value="1"/>
</dbReference>
<dbReference type="Pfam" id="PF00255">
    <property type="entry name" value="GSHPx"/>
    <property type="match status" value="1"/>
</dbReference>
<evidence type="ECO:0000256" key="1">
    <source>
        <dbReference type="ARBA" id="ARBA00006926"/>
    </source>
</evidence>
<proteinExistence type="inferred from homology"/>
<comment type="similarity">
    <text evidence="1 5">Belongs to the glutathione peroxidase family.</text>
</comment>
<dbReference type="PROSITE" id="PS51355">
    <property type="entry name" value="GLUTATHIONE_PEROXID_3"/>
    <property type="match status" value="1"/>
</dbReference>
<accession>A0A5B2TLQ6</accession>
<organism evidence="7 8">
    <name type="scientific">Teichococcus oryzae</name>
    <dbReference type="NCBI Taxonomy" id="1608942"/>
    <lineage>
        <taxon>Bacteria</taxon>
        <taxon>Pseudomonadati</taxon>
        <taxon>Pseudomonadota</taxon>
        <taxon>Alphaproteobacteria</taxon>
        <taxon>Acetobacterales</taxon>
        <taxon>Roseomonadaceae</taxon>
        <taxon>Roseomonas</taxon>
    </lineage>
</organism>
<dbReference type="GO" id="GO:0034599">
    <property type="term" value="P:cellular response to oxidative stress"/>
    <property type="evidence" value="ECO:0007669"/>
    <property type="project" value="TreeGrafter"/>
</dbReference>
<dbReference type="OrthoDB" id="9785502at2"/>
<dbReference type="PROSITE" id="PS51352">
    <property type="entry name" value="THIOREDOXIN_2"/>
    <property type="match status" value="1"/>
</dbReference>
<dbReference type="Proteomes" id="UP000322110">
    <property type="component" value="Unassembled WGS sequence"/>
</dbReference>
<gene>
    <name evidence="7" type="ORF">F0Q34_04500</name>
</gene>
<dbReference type="EMBL" id="VUKA01000001">
    <property type="protein sequence ID" value="KAA2214945.1"/>
    <property type="molecule type" value="Genomic_DNA"/>
</dbReference>
<dbReference type="RefSeq" id="WP_149810899.1">
    <property type="nucleotide sequence ID" value="NZ_VUKA01000001.1"/>
</dbReference>
<dbReference type="Gene3D" id="3.40.30.10">
    <property type="entry name" value="Glutaredoxin"/>
    <property type="match status" value="1"/>
</dbReference>
<dbReference type="AlphaFoldDB" id="A0A5B2TLQ6"/>
<dbReference type="CDD" id="cd00340">
    <property type="entry name" value="GSH_Peroxidase"/>
    <property type="match status" value="1"/>
</dbReference>
<feature type="active site" evidence="4">
    <location>
        <position position="58"/>
    </location>
</feature>
<keyword evidence="8" id="KW-1185">Reference proteome</keyword>
<dbReference type="InterPro" id="IPR036249">
    <property type="entry name" value="Thioredoxin-like_sf"/>
</dbReference>
<reference evidence="7 8" key="1">
    <citation type="journal article" date="2015" name="Int. J. Syst. Evol. Microbiol.">
        <title>Roseomonas oryzae sp. nov., isolated from paddy rhizosphere soil.</title>
        <authorList>
            <person name="Ramaprasad E.V."/>
            <person name="Sasikala Ch."/>
            <person name="Ramana Ch.V."/>
        </authorList>
    </citation>
    <scope>NUCLEOTIDE SEQUENCE [LARGE SCALE GENOMIC DNA]</scope>
    <source>
        <strain evidence="7 8">KCTC 42542</strain>
    </source>
</reference>
<evidence type="ECO:0000256" key="2">
    <source>
        <dbReference type="ARBA" id="ARBA00022559"/>
    </source>
</evidence>